<dbReference type="InterPro" id="IPR010699">
    <property type="entry name" value="DUF1275"/>
</dbReference>
<evidence type="ECO:0000313" key="3">
    <source>
        <dbReference type="Proteomes" id="UP001595765"/>
    </source>
</evidence>
<dbReference type="PANTHER" id="PTHR37488">
    <property type="entry name" value="DUF1275 DOMAIN-CONTAINING PROTEIN"/>
    <property type="match status" value="1"/>
</dbReference>
<keyword evidence="1" id="KW-0472">Membrane</keyword>
<dbReference type="Proteomes" id="UP001595765">
    <property type="component" value="Unassembled WGS sequence"/>
</dbReference>
<protein>
    <submittedName>
        <fullName evidence="2">YoaK family protein</fullName>
    </submittedName>
</protein>
<gene>
    <name evidence="2" type="ORF">ACFO3J_10400</name>
</gene>
<keyword evidence="3" id="KW-1185">Reference proteome</keyword>
<organism evidence="2 3">
    <name type="scientific">Streptomyces polygonati</name>
    <dbReference type="NCBI Taxonomy" id="1617087"/>
    <lineage>
        <taxon>Bacteria</taxon>
        <taxon>Bacillati</taxon>
        <taxon>Actinomycetota</taxon>
        <taxon>Actinomycetes</taxon>
        <taxon>Kitasatosporales</taxon>
        <taxon>Streptomycetaceae</taxon>
        <taxon>Streptomyces</taxon>
    </lineage>
</organism>
<feature type="transmembrane region" description="Helical" evidence="1">
    <location>
        <begin position="194"/>
        <end position="212"/>
    </location>
</feature>
<keyword evidence="1" id="KW-1133">Transmembrane helix</keyword>
<reference evidence="3" key="1">
    <citation type="journal article" date="2019" name="Int. J. Syst. Evol. Microbiol.">
        <title>The Global Catalogue of Microorganisms (GCM) 10K type strain sequencing project: providing services to taxonomists for standard genome sequencing and annotation.</title>
        <authorList>
            <consortium name="The Broad Institute Genomics Platform"/>
            <consortium name="The Broad Institute Genome Sequencing Center for Infectious Disease"/>
            <person name="Wu L."/>
            <person name="Ma J."/>
        </authorList>
    </citation>
    <scope>NUCLEOTIDE SEQUENCE [LARGE SCALE GENOMIC DNA]</scope>
    <source>
        <strain evidence="3">CGMCC 4.7237</strain>
    </source>
</reference>
<feature type="transmembrane region" description="Helical" evidence="1">
    <location>
        <begin position="77"/>
        <end position="98"/>
    </location>
</feature>
<feature type="transmembrane region" description="Helical" evidence="1">
    <location>
        <begin position="138"/>
        <end position="156"/>
    </location>
</feature>
<evidence type="ECO:0000256" key="1">
    <source>
        <dbReference type="SAM" id="Phobius"/>
    </source>
</evidence>
<sequence>MRTVFQTTFREARGTLVPDLAGPQGPLPPLLLVLTLVSGLVDSFSYLVLGHVFVANMTGNVVFLAFSLAGASGFSRIAAGLSLLSFVCGAAAGGRLALRVVSHRARLLLTSATVQVVLVLAAWVLSRVVDLPPRGGDRWALIVLLGVAMGMQNAVVRRLAVPDLTTTVLTMTIVGIASDSRLAGGATSKSGRRLLSVLALFAGALAGAALVGHGHADLSLLIATAALAVVLAALFPQRRSALAWTG</sequence>
<dbReference type="PANTHER" id="PTHR37488:SF2">
    <property type="entry name" value="DUF1275 DOMAIN-CONTAINING PROTEIN"/>
    <property type="match status" value="1"/>
</dbReference>
<name>A0ABV8HIV6_9ACTN</name>
<dbReference type="EMBL" id="JBHSBB010000009">
    <property type="protein sequence ID" value="MFC4031890.1"/>
    <property type="molecule type" value="Genomic_DNA"/>
</dbReference>
<feature type="transmembrane region" description="Helical" evidence="1">
    <location>
        <begin position="53"/>
        <end position="71"/>
    </location>
</feature>
<comment type="caution">
    <text evidence="2">The sequence shown here is derived from an EMBL/GenBank/DDBJ whole genome shotgun (WGS) entry which is preliminary data.</text>
</comment>
<proteinExistence type="predicted"/>
<keyword evidence="1" id="KW-0812">Transmembrane</keyword>
<dbReference type="Pfam" id="PF06912">
    <property type="entry name" value="DUF1275"/>
    <property type="match status" value="1"/>
</dbReference>
<feature type="transmembrane region" description="Helical" evidence="1">
    <location>
        <begin position="218"/>
        <end position="235"/>
    </location>
</feature>
<feature type="transmembrane region" description="Helical" evidence="1">
    <location>
        <begin position="105"/>
        <end position="126"/>
    </location>
</feature>
<accession>A0ABV8HIV6</accession>
<dbReference type="RefSeq" id="WP_386428372.1">
    <property type="nucleotide sequence ID" value="NZ_JBHSBB010000009.1"/>
</dbReference>
<evidence type="ECO:0000313" key="2">
    <source>
        <dbReference type="EMBL" id="MFC4031890.1"/>
    </source>
</evidence>